<gene>
    <name evidence="9" type="ORF">DFP98_13218</name>
</gene>
<accession>A0A3D9ICZ5</accession>
<evidence type="ECO:0000256" key="6">
    <source>
        <dbReference type="ARBA" id="ARBA00023136"/>
    </source>
</evidence>
<protein>
    <submittedName>
        <fullName evidence="9">Putative aldouronate transport system permease protein</fullName>
    </submittedName>
</protein>
<dbReference type="OrthoDB" id="9785836at2"/>
<name>A0A3D9ICZ5_9BACL</name>
<dbReference type="Pfam" id="PF00528">
    <property type="entry name" value="BPD_transp_1"/>
    <property type="match status" value="1"/>
</dbReference>
<keyword evidence="5 7" id="KW-1133">Transmembrane helix</keyword>
<evidence type="ECO:0000313" key="9">
    <source>
        <dbReference type="EMBL" id="RED59096.1"/>
    </source>
</evidence>
<keyword evidence="2 7" id="KW-0813">Transport</keyword>
<dbReference type="PANTHER" id="PTHR43227:SF11">
    <property type="entry name" value="BLL4140 PROTEIN"/>
    <property type="match status" value="1"/>
</dbReference>
<evidence type="ECO:0000256" key="5">
    <source>
        <dbReference type="ARBA" id="ARBA00022989"/>
    </source>
</evidence>
<evidence type="ECO:0000256" key="1">
    <source>
        <dbReference type="ARBA" id="ARBA00004651"/>
    </source>
</evidence>
<feature type="domain" description="ABC transmembrane type-1" evidence="8">
    <location>
        <begin position="57"/>
        <end position="273"/>
    </location>
</feature>
<dbReference type="PANTHER" id="PTHR43227">
    <property type="entry name" value="BLL4140 PROTEIN"/>
    <property type="match status" value="1"/>
</dbReference>
<feature type="transmembrane region" description="Helical" evidence="7">
    <location>
        <begin position="252"/>
        <end position="273"/>
    </location>
</feature>
<keyword evidence="10" id="KW-1185">Reference proteome</keyword>
<dbReference type="InterPro" id="IPR050809">
    <property type="entry name" value="UgpAE/MalFG_permease"/>
</dbReference>
<dbReference type="InterPro" id="IPR000515">
    <property type="entry name" value="MetI-like"/>
</dbReference>
<evidence type="ECO:0000256" key="7">
    <source>
        <dbReference type="RuleBase" id="RU363032"/>
    </source>
</evidence>
<feature type="transmembrane region" description="Helical" evidence="7">
    <location>
        <begin position="97"/>
        <end position="117"/>
    </location>
</feature>
<feature type="transmembrane region" description="Helical" evidence="7">
    <location>
        <begin position="146"/>
        <end position="169"/>
    </location>
</feature>
<dbReference type="Gene3D" id="1.10.3720.10">
    <property type="entry name" value="MetI-like"/>
    <property type="match status" value="1"/>
</dbReference>
<dbReference type="InterPro" id="IPR035906">
    <property type="entry name" value="MetI-like_sf"/>
</dbReference>
<sequence>MLLPCLIWFVVFAYVPMGGLLLAFKEFKFNAGILHSPWVGLRYFENFFAYPGAWQLVLNTIIVGLIKIVLYFPFPIILALMLNAVRRRGLKSVVQTISYLPHFLSWVVVAAFTFRILSPNDGIANQLLAWLGGSGETFFMMEEKYFYLVMFLTFVWKGIGWGSIIYLAAITNVDPTLYEAAQIDGANKWQQTVHVTLSGIRTTIGILLILDLSGLLSTGYEQNFLLRTAGNSNAADILDVYVLRTGMMQGQYGYATAVGMMQGVIGLVMVLLINKAVAKLTDREASLW</sequence>
<dbReference type="CDD" id="cd06261">
    <property type="entry name" value="TM_PBP2"/>
    <property type="match status" value="1"/>
</dbReference>
<feature type="transmembrane region" description="Helical" evidence="7">
    <location>
        <begin position="68"/>
        <end position="85"/>
    </location>
</feature>
<dbReference type="Proteomes" id="UP000256977">
    <property type="component" value="Unassembled WGS sequence"/>
</dbReference>
<evidence type="ECO:0000256" key="3">
    <source>
        <dbReference type="ARBA" id="ARBA00022475"/>
    </source>
</evidence>
<dbReference type="RefSeq" id="WP_116064351.1">
    <property type="nucleotide sequence ID" value="NZ_QRDZ01000032.1"/>
</dbReference>
<dbReference type="PROSITE" id="PS50928">
    <property type="entry name" value="ABC_TM1"/>
    <property type="match status" value="1"/>
</dbReference>
<comment type="similarity">
    <text evidence="7">Belongs to the binding-protein-dependent transport system permease family.</text>
</comment>
<dbReference type="EMBL" id="QRDZ01000032">
    <property type="protein sequence ID" value="RED59096.1"/>
    <property type="molecule type" value="Genomic_DNA"/>
</dbReference>
<proteinExistence type="inferred from homology"/>
<evidence type="ECO:0000313" key="10">
    <source>
        <dbReference type="Proteomes" id="UP000256977"/>
    </source>
</evidence>
<comment type="caution">
    <text evidence="9">The sequence shown here is derived from an EMBL/GenBank/DDBJ whole genome shotgun (WGS) entry which is preliminary data.</text>
</comment>
<keyword evidence="6 7" id="KW-0472">Membrane</keyword>
<dbReference type="SUPFAM" id="SSF161098">
    <property type="entry name" value="MetI-like"/>
    <property type="match status" value="1"/>
</dbReference>
<dbReference type="GO" id="GO:0055085">
    <property type="term" value="P:transmembrane transport"/>
    <property type="evidence" value="ECO:0007669"/>
    <property type="project" value="InterPro"/>
</dbReference>
<comment type="subcellular location">
    <subcellularLocation>
        <location evidence="1 7">Cell membrane</location>
        <topology evidence="1 7">Multi-pass membrane protein</topology>
    </subcellularLocation>
</comment>
<evidence type="ECO:0000256" key="4">
    <source>
        <dbReference type="ARBA" id="ARBA00022692"/>
    </source>
</evidence>
<feature type="transmembrane region" description="Helical" evidence="7">
    <location>
        <begin position="6"/>
        <end position="24"/>
    </location>
</feature>
<dbReference type="AlphaFoldDB" id="A0A3D9ICZ5"/>
<evidence type="ECO:0000256" key="2">
    <source>
        <dbReference type="ARBA" id="ARBA00022448"/>
    </source>
</evidence>
<organism evidence="9 10">
    <name type="scientific">Cohnella phaseoli</name>
    <dbReference type="NCBI Taxonomy" id="456490"/>
    <lineage>
        <taxon>Bacteria</taxon>
        <taxon>Bacillati</taxon>
        <taxon>Bacillota</taxon>
        <taxon>Bacilli</taxon>
        <taxon>Bacillales</taxon>
        <taxon>Paenibacillaceae</taxon>
        <taxon>Cohnella</taxon>
    </lineage>
</organism>
<evidence type="ECO:0000259" key="8">
    <source>
        <dbReference type="PROSITE" id="PS50928"/>
    </source>
</evidence>
<keyword evidence="4 7" id="KW-0812">Transmembrane</keyword>
<reference evidence="9 10" key="1">
    <citation type="submission" date="2018-07" db="EMBL/GenBank/DDBJ databases">
        <title>Genomic Encyclopedia of Type Strains, Phase III (KMG-III): the genomes of soil and plant-associated and newly described type strains.</title>
        <authorList>
            <person name="Whitman W."/>
        </authorList>
    </citation>
    <scope>NUCLEOTIDE SEQUENCE [LARGE SCALE GENOMIC DNA]</scope>
    <source>
        <strain evidence="9 10">CECT 7287</strain>
    </source>
</reference>
<dbReference type="GO" id="GO:0005886">
    <property type="term" value="C:plasma membrane"/>
    <property type="evidence" value="ECO:0007669"/>
    <property type="project" value="UniProtKB-SubCell"/>
</dbReference>
<keyword evidence="3" id="KW-1003">Cell membrane</keyword>